<dbReference type="AlphaFoldDB" id="A0A0V0TRX7"/>
<name>A0A0V0TRX7_9BILA</name>
<comment type="caution">
    <text evidence="1">The sequence shown here is derived from an EMBL/GenBank/DDBJ whole genome shotgun (WGS) entry which is preliminary data.</text>
</comment>
<proteinExistence type="predicted"/>
<protein>
    <submittedName>
        <fullName evidence="1">Uncharacterized protein</fullName>
    </submittedName>
</protein>
<evidence type="ECO:0000313" key="2">
    <source>
        <dbReference type="Proteomes" id="UP000055048"/>
    </source>
</evidence>
<accession>A0A0V0TRX7</accession>
<organism evidence="1 2">
    <name type="scientific">Trichinella murrelli</name>
    <dbReference type="NCBI Taxonomy" id="144512"/>
    <lineage>
        <taxon>Eukaryota</taxon>
        <taxon>Metazoa</taxon>
        <taxon>Ecdysozoa</taxon>
        <taxon>Nematoda</taxon>
        <taxon>Enoplea</taxon>
        <taxon>Dorylaimia</taxon>
        <taxon>Trichinellida</taxon>
        <taxon>Trichinellidae</taxon>
        <taxon>Trichinella</taxon>
    </lineage>
</organism>
<evidence type="ECO:0000313" key="1">
    <source>
        <dbReference type="EMBL" id="KRX41755.1"/>
    </source>
</evidence>
<reference evidence="1 2" key="1">
    <citation type="submission" date="2015-01" db="EMBL/GenBank/DDBJ databases">
        <title>Evolution of Trichinella species and genotypes.</title>
        <authorList>
            <person name="Korhonen P.K."/>
            <person name="Edoardo P."/>
            <person name="Giuseppe L.R."/>
            <person name="Gasser R.B."/>
        </authorList>
    </citation>
    <scope>NUCLEOTIDE SEQUENCE [LARGE SCALE GENOMIC DNA]</scope>
    <source>
        <strain evidence="1">ISS417</strain>
    </source>
</reference>
<dbReference type="Proteomes" id="UP000055048">
    <property type="component" value="Unassembled WGS sequence"/>
</dbReference>
<dbReference type="EMBL" id="JYDJ01000162">
    <property type="protein sequence ID" value="KRX41755.1"/>
    <property type="molecule type" value="Genomic_DNA"/>
</dbReference>
<sequence>MRVEFLVSKIGFFLVADAELRLVKQHLEAFVVNIK</sequence>
<gene>
    <name evidence="1" type="ORF">T05_16036</name>
</gene>
<keyword evidence="2" id="KW-1185">Reference proteome</keyword>